<reference evidence="2 3" key="1">
    <citation type="submission" date="2019-11" db="EMBL/GenBank/DDBJ databases">
        <authorList>
            <person name="Dong K."/>
        </authorList>
    </citation>
    <scope>NUCLEOTIDE SEQUENCE [LARGE SCALE GENOMIC DNA]</scope>
    <source>
        <strain evidence="2 3">NBRC 112902</strain>
    </source>
</reference>
<sequence length="265" mass="28587">MKALQVGLIAAASLSSVPALAQDQDLAKQLSNPVASLISLPFQFNHDSGYGSADGEKNVLNVQPVIPIDLNENWNVIARVIVPIIDQKDIAGESGSQSGLGDILASFFFSPKEPTANGLIWGAGPAFYLPTASDELLGAEKWAIGPTAVVLKQSGNWTFGGLANHLWSVAGEDDRNDISSTFLQPFMAYTTPTAWTFSLNTESTYDWKAEEWSVPINMQIAKLMQFGAQPVSLQVGARYWADTPENGPKDDWGARASVTWLFPKG</sequence>
<evidence type="ECO:0000256" key="1">
    <source>
        <dbReference type="SAM" id="SignalP"/>
    </source>
</evidence>
<comment type="caution">
    <text evidence="2">The sequence shown here is derived from an EMBL/GenBank/DDBJ whole genome shotgun (WGS) entry which is preliminary data.</text>
</comment>
<evidence type="ECO:0000313" key="3">
    <source>
        <dbReference type="Proteomes" id="UP000449846"/>
    </source>
</evidence>
<dbReference type="OrthoDB" id="9809066at2"/>
<feature type="signal peptide" evidence="1">
    <location>
        <begin position="1"/>
        <end position="21"/>
    </location>
</feature>
<dbReference type="EMBL" id="WMIG01000006">
    <property type="protein sequence ID" value="MTH60121.1"/>
    <property type="molecule type" value="Genomic_DNA"/>
</dbReference>
<dbReference type="Proteomes" id="UP000449846">
    <property type="component" value="Unassembled WGS sequence"/>
</dbReference>
<protein>
    <submittedName>
        <fullName evidence="2">Transporter</fullName>
    </submittedName>
</protein>
<dbReference type="InterPro" id="IPR025737">
    <property type="entry name" value="FApF"/>
</dbReference>
<gene>
    <name evidence="2" type="ORF">GL300_12975</name>
</gene>
<evidence type="ECO:0000313" key="2">
    <source>
        <dbReference type="EMBL" id="MTH60121.1"/>
    </source>
</evidence>
<dbReference type="RefSeq" id="WP_155040061.1">
    <property type="nucleotide sequence ID" value="NZ_JBHGCD010000007.1"/>
</dbReference>
<dbReference type="Pfam" id="PF13557">
    <property type="entry name" value="Phenol_MetA_deg"/>
    <property type="match status" value="1"/>
</dbReference>
<dbReference type="AlphaFoldDB" id="A0A844HR28"/>
<feature type="chain" id="PRO_5032633588" evidence="1">
    <location>
        <begin position="22"/>
        <end position="265"/>
    </location>
</feature>
<accession>A0A844HR28</accession>
<keyword evidence="1" id="KW-0732">Signal</keyword>
<organism evidence="2 3">
    <name type="scientific">Paracoccus litorisediminis</name>
    <dbReference type="NCBI Taxonomy" id="2006130"/>
    <lineage>
        <taxon>Bacteria</taxon>
        <taxon>Pseudomonadati</taxon>
        <taxon>Pseudomonadota</taxon>
        <taxon>Alphaproteobacteria</taxon>
        <taxon>Rhodobacterales</taxon>
        <taxon>Paracoccaceae</taxon>
        <taxon>Paracoccus</taxon>
    </lineage>
</organism>
<name>A0A844HR28_9RHOB</name>
<proteinExistence type="predicted"/>
<keyword evidence="3" id="KW-1185">Reference proteome</keyword>